<feature type="domain" description="Bacteriophage T5 Orf172 DNA-binding" evidence="1">
    <location>
        <begin position="155"/>
        <end position="242"/>
    </location>
</feature>
<dbReference type="RefSeq" id="XP_008716823.1">
    <property type="nucleotide sequence ID" value="XM_008718601.1"/>
</dbReference>
<dbReference type="GeneID" id="19971594"/>
<dbReference type="STRING" id="1220924.W2RUK0"/>
<dbReference type="InParanoid" id="W2RUK0"/>
<dbReference type="Proteomes" id="UP000030752">
    <property type="component" value="Unassembled WGS sequence"/>
</dbReference>
<name>W2RUK0_CYPE1</name>
<dbReference type="PANTHER" id="PTHR28094:SF1">
    <property type="entry name" value="MEIOTICALLY UP-REGULATED GENE 113 PROTEIN"/>
    <property type="match status" value="1"/>
</dbReference>
<accession>W2RUK0</accession>
<keyword evidence="3" id="KW-1185">Reference proteome</keyword>
<gene>
    <name evidence="2" type="ORF">HMPREF1541_04255</name>
</gene>
<dbReference type="SMART" id="SM00974">
    <property type="entry name" value="T5orf172"/>
    <property type="match status" value="1"/>
</dbReference>
<sequence length="278" mass="32704">MEVNGYIIPPPMETPQCIKVLTTSPQKNRHPRRCGCRTSQEDLKQAGWLTSELMRQTAEEKPTTIERIILLRVCRNTHRQILKVADQSATLKSLVQAYKESCPDLSPYQTMPRLEEELFEPYRTRSRTNSVQHLLPLKINQEQYKWGWIYIFDWPRAPGFLKIGYAKASAEKRTDKWGLCHPESTLLYHVELAFPERMEKLIHAELADQRHRLRDICSRCKEKHTEWFAVTIEKAQRIARDWSTVAASPLYMEDRTLTQQWVSRCVTAARDIIKIFEY</sequence>
<dbReference type="InterPro" id="IPR018306">
    <property type="entry name" value="Phage_T5_Orf172_DNA-bd"/>
</dbReference>
<dbReference type="AlphaFoldDB" id="W2RUK0"/>
<dbReference type="EMBL" id="KB822720">
    <property type="protein sequence ID" value="ETN39980.1"/>
    <property type="molecule type" value="Genomic_DNA"/>
</dbReference>
<dbReference type="OrthoDB" id="4503155at2759"/>
<dbReference type="Pfam" id="PF10544">
    <property type="entry name" value="T5orf172"/>
    <property type="match status" value="1"/>
</dbReference>
<protein>
    <recommendedName>
        <fullName evidence="1">Bacteriophage T5 Orf172 DNA-binding domain-containing protein</fullName>
    </recommendedName>
</protein>
<dbReference type="PANTHER" id="PTHR28094">
    <property type="entry name" value="MEIOTICALLY UP-REGULATED GENE 113 PROTEIN"/>
    <property type="match status" value="1"/>
</dbReference>
<dbReference type="InterPro" id="IPR053006">
    <property type="entry name" value="Meiosis_regulatory"/>
</dbReference>
<evidence type="ECO:0000313" key="2">
    <source>
        <dbReference type="EMBL" id="ETN39980.1"/>
    </source>
</evidence>
<dbReference type="HOGENOM" id="CLU_1001227_0_0_1"/>
<proteinExistence type="predicted"/>
<organism evidence="2 3">
    <name type="scientific">Cyphellophora europaea (strain CBS 101466)</name>
    <name type="common">Phialophora europaea</name>
    <dbReference type="NCBI Taxonomy" id="1220924"/>
    <lineage>
        <taxon>Eukaryota</taxon>
        <taxon>Fungi</taxon>
        <taxon>Dikarya</taxon>
        <taxon>Ascomycota</taxon>
        <taxon>Pezizomycotina</taxon>
        <taxon>Eurotiomycetes</taxon>
        <taxon>Chaetothyriomycetidae</taxon>
        <taxon>Chaetothyriales</taxon>
        <taxon>Cyphellophoraceae</taxon>
        <taxon>Cyphellophora</taxon>
    </lineage>
</organism>
<dbReference type="VEuPathDB" id="FungiDB:HMPREF1541_04255"/>
<evidence type="ECO:0000313" key="3">
    <source>
        <dbReference type="Proteomes" id="UP000030752"/>
    </source>
</evidence>
<evidence type="ECO:0000259" key="1">
    <source>
        <dbReference type="SMART" id="SM00974"/>
    </source>
</evidence>
<reference evidence="2 3" key="1">
    <citation type="submission" date="2013-03" db="EMBL/GenBank/DDBJ databases">
        <title>The Genome Sequence of Phialophora europaea CBS 101466.</title>
        <authorList>
            <consortium name="The Broad Institute Genomics Platform"/>
            <person name="Cuomo C."/>
            <person name="de Hoog S."/>
            <person name="Gorbushina A."/>
            <person name="Walker B."/>
            <person name="Young S.K."/>
            <person name="Zeng Q."/>
            <person name="Gargeya S."/>
            <person name="Fitzgerald M."/>
            <person name="Haas B."/>
            <person name="Abouelleil A."/>
            <person name="Allen A.W."/>
            <person name="Alvarado L."/>
            <person name="Arachchi H.M."/>
            <person name="Berlin A.M."/>
            <person name="Chapman S.B."/>
            <person name="Gainer-Dewar J."/>
            <person name="Goldberg J."/>
            <person name="Griggs A."/>
            <person name="Gujja S."/>
            <person name="Hansen M."/>
            <person name="Howarth C."/>
            <person name="Imamovic A."/>
            <person name="Ireland A."/>
            <person name="Larimer J."/>
            <person name="McCowan C."/>
            <person name="Murphy C."/>
            <person name="Pearson M."/>
            <person name="Poon T.W."/>
            <person name="Priest M."/>
            <person name="Roberts A."/>
            <person name="Saif S."/>
            <person name="Shea T."/>
            <person name="Sisk P."/>
            <person name="Sykes S."/>
            <person name="Wortman J."/>
            <person name="Nusbaum C."/>
            <person name="Birren B."/>
        </authorList>
    </citation>
    <scope>NUCLEOTIDE SEQUENCE [LARGE SCALE GENOMIC DNA]</scope>
    <source>
        <strain evidence="2 3">CBS 101466</strain>
    </source>
</reference>